<evidence type="ECO:0000256" key="1">
    <source>
        <dbReference type="SAM" id="SignalP"/>
    </source>
</evidence>
<sequence>MSLLLLLLLLSRLLIPSVVSGNTGTTAENWARARTNTHRTHRRLAAGTSYSCRVLPGAKRGDGCRS</sequence>
<organism evidence="2">
    <name type="scientific">Anopheles braziliensis</name>
    <dbReference type="NCBI Taxonomy" id="58242"/>
    <lineage>
        <taxon>Eukaryota</taxon>
        <taxon>Metazoa</taxon>
        <taxon>Ecdysozoa</taxon>
        <taxon>Arthropoda</taxon>
        <taxon>Hexapoda</taxon>
        <taxon>Insecta</taxon>
        <taxon>Pterygota</taxon>
        <taxon>Neoptera</taxon>
        <taxon>Endopterygota</taxon>
        <taxon>Diptera</taxon>
        <taxon>Nematocera</taxon>
        <taxon>Culicoidea</taxon>
        <taxon>Culicidae</taxon>
        <taxon>Anophelinae</taxon>
        <taxon>Anopheles</taxon>
    </lineage>
</organism>
<evidence type="ECO:0000313" key="2">
    <source>
        <dbReference type="EMBL" id="MBW31310.1"/>
    </source>
</evidence>
<protein>
    <submittedName>
        <fullName evidence="2">Putative secreted peptide</fullName>
    </submittedName>
</protein>
<dbReference type="AlphaFoldDB" id="A0A2M3ZS95"/>
<name>A0A2M3ZS95_9DIPT</name>
<feature type="chain" id="PRO_5015005576" evidence="1">
    <location>
        <begin position="21"/>
        <end position="66"/>
    </location>
</feature>
<keyword evidence="1" id="KW-0732">Signal</keyword>
<feature type="signal peptide" evidence="1">
    <location>
        <begin position="1"/>
        <end position="20"/>
    </location>
</feature>
<accession>A0A2M3ZS95</accession>
<proteinExistence type="predicted"/>
<dbReference type="EMBL" id="GGFM01010559">
    <property type="protein sequence ID" value="MBW31310.1"/>
    <property type="molecule type" value="Transcribed_RNA"/>
</dbReference>
<reference evidence="2" key="1">
    <citation type="submission" date="2018-01" db="EMBL/GenBank/DDBJ databases">
        <title>An insight into the sialome of Amazonian anophelines.</title>
        <authorList>
            <person name="Ribeiro J.M."/>
            <person name="Scarpassa V."/>
            <person name="Calvo E."/>
        </authorList>
    </citation>
    <scope>NUCLEOTIDE SEQUENCE</scope>
    <source>
        <tissue evidence="2">Salivary glands</tissue>
    </source>
</reference>